<dbReference type="Proteomes" id="UP000259683">
    <property type="component" value="Segment"/>
</dbReference>
<name>A0A385EDX1_9CAUD</name>
<dbReference type="EMBL" id="MH588547">
    <property type="protein sequence ID" value="AXQ70071.1"/>
    <property type="molecule type" value="Genomic_DNA"/>
</dbReference>
<reference evidence="1" key="1">
    <citation type="submission" date="2018-07" db="EMBL/GenBank/DDBJ databases">
        <authorList>
            <person name="Wilson K.M."/>
            <person name="Ely B."/>
        </authorList>
    </citation>
    <scope>NUCLEOTIDE SEQUENCE</scope>
</reference>
<gene>
    <name evidence="1" type="ORF">CcrSC_gp489</name>
</gene>
<accession>A0A385EDX1</accession>
<keyword evidence="2" id="KW-1185">Reference proteome</keyword>
<protein>
    <submittedName>
        <fullName evidence="1">Uncharacterized protein</fullName>
    </submittedName>
</protein>
<evidence type="ECO:0000313" key="2">
    <source>
        <dbReference type="Proteomes" id="UP000259683"/>
    </source>
</evidence>
<reference evidence="1" key="2">
    <citation type="submission" date="2021-07" db="EMBL/GenBank/DDBJ databases">
        <title>Giant CbK-like Caulobacter bacteriophages have genetically divergent genomes.</title>
        <authorList>
            <person name="Wilson K."/>
            <person name="Ely B."/>
        </authorList>
    </citation>
    <scope>NUCLEOTIDE SEQUENCE</scope>
</reference>
<sequence length="56" mass="6101">MSTFLQVSLVLAGVLMVIGLSWAMGHFEEFMRGSLGAPELPAHDLPDEPEFGSERP</sequence>
<organism evidence="1 2">
    <name type="scientific">Caulobacter phage CcrSC</name>
    <dbReference type="NCBI Taxonomy" id="2283272"/>
    <lineage>
        <taxon>Viruses</taxon>
        <taxon>Duplodnaviria</taxon>
        <taxon>Heunggongvirae</taxon>
        <taxon>Uroviricota</taxon>
        <taxon>Caudoviricetes</taxon>
        <taxon>Jeanschmidtviridae</taxon>
        <taxon>Bertelyvirus</taxon>
        <taxon>Bertelyvirus SC</taxon>
    </lineage>
</organism>
<proteinExistence type="predicted"/>
<evidence type="ECO:0000313" key="1">
    <source>
        <dbReference type="EMBL" id="AXQ70071.1"/>
    </source>
</evidence>